<accession>A0A0M0HMK3</accession>
<dbReference type="PROSITE" id="PS51257">
    <property type="entry name" value="PROKAR_LIPOPROTEIN"/>
    <property type="match status" value="1"/>
</dbReference>
<dbReference type="PANTHER" id="PTHR38834:SF3">
    <property type="entry name" value="SOLUTE-BINDING PROTEIN FAMILY 3_N-TERMINAL DOMAIN-CONTAINING PROTEIN"/>
    <property type="match status" value="1"/>
</dbReference>
<protein>
    <submittedName>
        <fullName evidence="2">Amino acid ABC transporter substrate-binding protein</fullName>
    </submittedName>
</protein>
<dbReference type="Gene3D" id="3.40.190.10">
    <property type="entry name" value="Periplasmic binding protein-like II"/>
    <property type="match status" value="2"/>
</dbReference>
<organism evidence="2 3">
    <name type="scientific">Vibrio nereis</name>
    <dbReference type="NCBI Taxonomy" id="693"/>
    <lineage>
        <taxon>Bacteria</taxon>
        <taxon>Pseudomonadati</taxon>
        <taxon>Pseudomonadota</taxon>
        <taxon>Gammaproteobacteria</taxon>
        <taxon>Vibrionales</taxon>
        <taxon>Vibrionaceae</taxon>
        <taxon>Vibrio</taxon>
    </lineage>
</organism>
<dbReference type="OrthoDB" id="8587856at2"/>
<gene>
    <name evidence="2" type="ORF">AKJ17_12265</name>
</gene>
<sequence length="269" mass="30767">MQSFKCGFKRILVGLWGTFAISGCFAAPIKLDLYTQDFPPLQVELQGKPEGYVVKFVEAVVADASKTLPMEIEDVHFVPWKRAIRTTQRQSNVLFFSVSRTKQRENQYAWIGEVSPYDIAIYRHKSGPNVALNRLSDLQGYCVASQPESAFDGLLKRNGKIDVIPVSYGRQAIKLLHANRVDFAPLVQASYHYRLEQYGFSPSDFVEVMKVEELSKELWLVTGKKTSPEVIKALKESFQRLKARGVLEELIEEYHPGSEEMRLYRKHMV</sequence>
<dbReference type="EMBL" id="LHPJ01000008">
    <property type="protein sequence ID" value="KOO03314.1"/>
    <property type="molecule type" value="Genomic_DNA"/>
</dbReference>
<dbReference type="Proteomes" id="UP000037515">
    <property type="component" value="Unassembled WGS sequence"/>
</dbReference>
<evidence type="ECO:0000259" key="1">
    <source>
        <dbReference type="Pfam" id="PF00497"/>
    </source>
</evidence>
<reference evidence="3" key="1">
    <citation type="submission" date="2015-08" db="EMBL/GenBank/DDBJ databases">
        <title>Vibrio galatheae sp. nov., a novel member of the Vibrionaceae family isolated from the Solomon Islands.</title>
        <authorList>
            <person name="Giubergia S."/>
            <person name="Machado H."/>
            <person name="Mateiu R.V."/>
            <person name="Gram L."/>
        </authorList>
    </citation>
    <scope>NUCLEOTIDE SEQUENCE [LARGE SCALE GENOMIC DNA]</scope>
    <source>
        <strain evidence="3">DSM 19584</strain>
    </source>
</reference>
<feature type="domain" description="Solute-binding protein family 3/N-terminal" evidence="1">
    <location>
        <begin position="35"/>
        <end position="255"/>
    </location>
</feature>
<dbReference type="SUPFAM" id="SSF53850">
    <property type="entry name" value="Periplasmic binding protein-like II"/>
    <property type="match status" value="1"/>
</dbReference>
<proteinExistence type="predicted"/>
<dbReference type="PANTHER" id="PTHR38834">
    <property type="entry name" value="PERIPLASMIC SUBSTRATE BINDING PROTEIN FAMILY 3"/>
    <property type="match status" value="1"/>
</dbReference>
<name>A0A0M0HMK3_VIBNE</name>
<keyword evidence="3" id="KW-1185">Reference proteome</keyword>
<dbReference type="InterPro" id="IPR001638">
    <property type="entry name" value="Solute-binding_3/MltF_N"/>
</dbReference>
<comment type="caution">
    <text evidence="2">The sequence shown here is derived from an EMBL/GenBank/DDBJ whole genome shotgun (WGS) entry which is preliminary data.</text>
</comment>
<evidence type="ECO:0000313" key="2">
    <source>
        <dbReference type="EMBL" id="KOO03314.1"/>
    </source>
</evidence>
<evidence type="ECO:0000313" key="3">
    <source>
        <dbReference type="Proteomes" id="UP000037515"/>
    </source>
</evidence>
<dbReference type="PATRIC" id="fig|693.5.peg.2516"/>
<dbReference type="Pfam" id="PF00497">
    <property type="entry name" value="SBP_bac_3"/>
    <property type="match status" value="1"/>
</dbReference>
<dbReference type="AlphaFoldDB" id="A0A0M0HMK3"/>
<dbReference type="STRING" id="693.AKJ17_12265"/>